<dbReference type="InterPro" id="IPR000519">
    <property type="entry name" value="P_trefoil_dom"/>
</dbReference>
<keyword evidence="3" id="KW-0964">Secreted</keyword>
<feature type="domain" description="ZP" evidence="20">
    <location>
        <begin position="99"/>
        <end position="371"/>
    </location>
</feature>
<evidence type="ECO:0000256" key="19">
    <source>
        <dbReference type="SAM" id="SignalP"/>
    </source>
</evidence>
<comment type="caution">
    <text evidence="17">Lacks conserved residue(s) required for the propagation of feature annotation.</text>
</comment>
<dbReference type="InterPro" id="IPR001507">
    <property type="entry name" value="ZP_dom"/>
</dbReference>
<feature type="signal peptide" evidence="19">
    <location>
        <begin position="1"/>
        <end position="21"/>
    </location>
</feature>
<keyword evidence="4" id="KW-0272">Extracellular matrix</keyword>
<evidence type="ECO:0000256" key="13">
    <source>
        <dbReference type="ARBA" id="ARBA00037545"/>
    </source>
</evidence>
<evidence type="ECO:0000256" key="15">
    <source>
        <dbReference type="ARBA" id="ARBA00042273"/>
    </source>
</evidence>
<dbReference type="SMART" id="SM00241">
    <property type="entry name" value="ZP"/>
    <property type="match status" value="1"/>
</dbReference>
<evidence type="ECO:0000256" key="3">
    <source>
        <dbReference type="ARBA" id="ARBA00022525"/>
    </source>
</evidence>
<evidence type="ECO:0000256" key="10">
    <source>
        <dbReference type="ARBA" id="ARBA00023180"/>
    </source>
</evidence>
<evidence type="ECO:0000256" key="18">
    <source>
        <dbReference type="SAM" id="Phobius"/>
    </source>
</evidence>
<evidence type="ECO:0000256" key="12">
    <source>
        <dbReference type="ARBA" id="ARBA00024183"/>
    </source>
</evidence>
<evidence type="ECO:0000256" key="17">
    <source>
        <dbReference type="PROSITE-ProRule" id="PRU00779"/>
    </source>
</evidence>
<dbReference type="SMART" id="SM00018">
    <property type="entry name" value="PD"/>
    <property type="match status" value="1"/>
</dbReference>
<dbReference type="CDD" id="cd00111">
    <property type="entry name" value="Trefoil"/>
    <property type="match status" value="1"/>
</dbReference>
<evidence type="ECO:0000256" key="4">
    <source>
        <dbReference type="ARBA" id="ARBA00022530"/>
    </source>
</evidence>
<evidence type="ECO:0000256" key="16">
    <source>
        <dbReference type="ARBA" id="ARBA00042573"/>
    </source>
</evidence>
<gene>
    <name evidence="22" type="ORF">PODLI_1B013457</name>
</gene>
<keyword evidence="7 18" id="KW-1133">Transmembrane helix</keyword>
<dbReference type="InterPro" id="IPR048290">
    <property type="entry name" value="ZP_chr"/>
</dbReference>
<feature type="transmembrane region" description="Helical" evidence="18">
    <location>
        <begin position="430"/>
        <end position="451"/>
    </location>
</feature>
<evidence type="ECO:0000259" key="20">
    <source>
        <dbReference type="PROSITE" id="PS51034"/>
    </source>
</evidence>
<evidence type="ECO:0000313" key="23">
    <source>
        <dbReference type="Proteomes" id="UP001178461"/>
    </source>
</evidence>
<name>A0AA35LNB8_9SAUR</name>
<dbReference type="InterPro" id="IPR017977">
    <property type="entry name" value="ZP_dom_CS"/>
</dbReference>
<organism evidence="22 23">
    <name type="scientific">Podarcis lilfordi</name>
    <name type="common">Lilford's wall lizard</name>
    <dbReference type="NCBI Taxonomy" id="74358"/>
    <lineage>
        <taxon>Eukaryota</taxon>
        <taxon>Metazoa</taxon>
        <taxon>Chordata</taxon>
        <taxon>Craniata</taxon>
        <taxon>Vertebrata</taxon>
        <taxon>Euteleostomi</taxon>
        <taxon>Lepidosauria</taxon>
        <taxon>Squamata</taxon>
        <taxon>Bifurcata</taxon>
        <taxon>Unidentata</taxon>
        <taxon>Episquamata</taxon>
        <taxon>Laterata</taxon>
        <taxon>Lacertibaenia</taxon>
        <taxon>Lacertidae</taxon>
        <taxon>Podarcis</taxon>
    </lineage>
</organism>
<keyword evidence="8 18" id="KW-0472">Membrane</keyword>
<dbReference type="PROSITE" id="PS00682">
    <property type="entry name" value="ZP_1"/>
    <property type="match status" value="1"/>
</dbReference>
<dbReference type="PROSITE" id="PS51448">
    <property type="entry name" value="P_TREFOIL_2"/>
    <property type="match status" value="1"/>
</dbReference>
<evidence type="ECO:0000259" key="21">
    <source>
        <dbReference type="PROSITE" id="PS51448"/>
    </source>
</evidence>
<sequence length="466" mass="50366">MFLLDLLATVLLARGPWGALAFAPKVGDVGKRGSLADPQVPLWALDTPSASHCSSVPAPDRLPCGPHQVQQAECVGLGCCYNPTERGVPCYYAKKVTARCTPDGHFSIALSRHATRPPLRLGSVRLATGQGERCAPASRNNGFVFFQFPLSACGTTFKESGSRHVYENELVADRQVLASPLGSITRDSDFRLTVRCSYSAEDSLPVGVQIATPPPPAGVAEQGPLTLEMRLARDATYSSYYSGLDYPVVKVLRAPVHVEVRLLARTDPALVLVLHDCWATPSTNPLQKPQWLLLEDGCPYKGDNYRTQLVPIGADSGLPFPTHYQRFVVSTFTFVDGASQQVLSGQVYFHCSASACAPSALESCRISCNTNPLGRSRRASSGQRRLPEKWLTLVTSDGPVNFFHKDADTVVHEVSPKSLYPSTLMQWDNILFLVAGLVAVLAVGMFSVVALKKHQAALGGQSLPYA</sequence>
<dbReference type="Pfam" id="PF23344">
    <property type="entry name" value="ZP-N"/>
    <property type="match status" value="1"/>
</dbReference>
<evidence type="ECO:0000313" key="22">
    <source>
        <dbReference type="EMBL" id="CAI5798704.1"/>
    </source>
</evidence>
<dbReference type="Pfam" id="PF00088">
    <property type="entry name" value="Trefoil"/>
    <property type="match status" value="1"/>
</dbReference>
<dbReference type="PRINTS" id="PR00023">
    <property type="entry name" value="ZPELLUCIDA"/>
</dbReference>
<keyword evidence="2" id="KW-1003">Cell membrane</keyword>
<dbReference type="GO" id="GO:0005886">
    <property type="term" value="C:plasma membrane"/>
    <property type="evidence" value="ECO:0007669"/>
    <property type="project" value="UniProtKB-SubCell"/>
</dbReference>
<evidence type="ECO:0000256" key="5">
    <source>
        <dbReference type="ARBA" id="ARBA00022685"/>
    </source>
</evidence>
<dbReference type="Gene3D" id="2.60.40.3210">
    <property type="entry name" value="Zona pellucida, ZP-N domain"/>
    <property type="match status" value="1"/>
</dbReference>
<dbReference type="Gene3D" id="2.60.40.4100">
    <property type="entry name" value="Zona pellucida, ZP-C domain"/>
    <property type="match status" value="1"/>
</dbReference>
<dbReference type="PANTHER" id="PTHR23343">
    <property type="entry name" value="ZONA PELLUCIDA SPERM-BINDING PROTEIN"/>
    <property type="match status" value="1"/>
</dbReference>
<evidence type="ECO:0000256" key="8">
    <source>
        <dbReference type="ARBA" id="ARBA00023136"/>
    </source>
</evidence>
<dbReference type="GO" id="GO:0035805">
    <property type="term" value="C:egg coat"/>
    <property type="evidence" value="ECO:0007669"/>
    <property type="project" value="UniProtKB-SubCell"/>
</dbReference>
<accession>A0AA35LNB8</accession>
<protein>
    <recommendedName>
        <fullName evidence="14">Zona pellucida sperm-binding protein 4</fullName>
    </recommendedName>
    <alternativeName>
        <fullName evidence="16">Zona pellucida glycoprotein 4</fullName>
    </alternativeName>
    <alternativeName>
        <fullName evidence="15">Zona pellucida protein B</fullName>
    </alternativeName>
</protein>
<keyword evidence="6 18" id="KW-0812">Transmembrane</keyword>
<dbReference type="InterPro" id="IPR055356">
    <property type="entry name" value="ZP-N"/>
</dbReference>
<dbReference type="GO" id="GO:0007339">
    <property type="term" value="P:binding of sperm to zona pellucida"/>
    <property type="evidence" value="ECO:0007669"/>
    <property type="project" value="TreeGrafter"/>
</dbReference>
<keyword evidence="5" id="KW-0165">Cleavage on pair of basic residues</keyword>
<dbReference type="EMBL" id="OX395144">
    <property type="protein sequence ID" value="CAI5798704.1"/>
    <property type="molecule type" value="Genomic_DNA"/>
</dbReference>
<keyword evidence="11" id="KW-0278">Fertilization</keyword>
<dbReference type="GO" id="GO:0035804">
    <property type="term" value="F:structural constituent of egg coat"/>
    <property type="evidence" value="ECO:0007669"/>
    <property type="project" value="TreeGrafter"/>
</dbReference>
<dbReference type="PANTHER" id="PTHR23343:SF31">
    <property type="entry name" value="ZONA PELLUCIDA SPERM-BINDING PROTEIN 4"/>
    <property type="match status" value="1"/>
</dbReference>
<dbReference type="SUPFAM" id="SSF57492">
    <property type="entry name" value="Trefoil"/>
    <property type="match status" value="1"/>
</dbReference>
<dbReference type="GO" id="GO:0032190">
    <property type="term" value="F:acrosin binding"/>
    <property type="evidence" value="ECO:0007669"/>
    <property type="project" value="TreeGrafter"/>
</dbReference>
<dbReference type="InterPro" id="IPR055355">
    <property type="entry name" value="ZP-C"/>
</dbReference>
<evidence type="ECO:0000256" key="7">
    <source>
        <dbReference type="ARBA" id="ARBA00022989"/>
    </source>
</evidence>
<evidence type="ECO:0000256" key="2">
    <source>
        <dbReference type="ARBA" id="ARBA00022475"/>
    </source>
</evidence>
<keyword evidence="10" id="KW-0325">Glycoprotein</keyword>
<evidence type="ECO:0000256" key="11">
    <source>
        <dbReference type="ARBA" id="ARBA00023279"/>
    </source>
</evidence>
<comment type="subcellular location">
    <subcellularLocation>
        <location evidence="1">Cell membrane</location>
        <topology evidence="1">Single-pass type I membrane protein</topology>
    </subcellularLocation>
    <subcellularLocation>
        <location evidence="12">Zona pellucida</location>
    </subcellularLocation>
</comment>
<dbReference type="InterPro" id="IPR044913">
    <property type="entry name" value="P_trefoil_dom_sf"/>
</dbReference>
<dbReference type="PROSITE" id="PS51034">
    <property type="entry name" value="ZP_2"/>
    <property type="match status" value="1"/>
</dbReference>
<dbReference type="GO" id="GO:0060468">
    <property type="term" value="P:prevention of polyspermy"/>
    <property type="evidence" value="ECO:0007669"/>
    <property type="project" value="TreeGrafter"/>
</dbReference>
<dbReference type="Proteomes" id="UP001178461">
    <property type="component" value="Chromosome 18"/>
</dbReference>
<evidence type="ECO:0000256" key="14">
    <source>
        <dbReference type="ARBA" id="ARBA00040238"/>
    </source>
</evidence>
<dbReference type="InterPro" id="IPR051148">
    <property type="entry name" value="Zona_Pellucida_Domain_gp"/>
</dbReference>
<dbReference type="AlphaFoldDB" id="A0AA35LNB8"/>
<keyword evidence="19" id="KW-0732">Signal</keyword>
<proteinExistence type="predicted"/>
<evidence type="ECO:0000256" key="9">
    <source>
        <dbReference type="ARBA" id="ARBA00023157"/>
    </source>
</evidence>
<evidence type="ECO:0000256" key="1">
    <source>
        <dbReference type="ARBA" id="ARBA00004251"/>
    </source>
</evidence>
<feature type="chain" id="PRO_5041263791" description="Zona pellucida sperm-binding protein 4" evidence="19">
    <location>
        <begin position="22"/>
        <end position="466"/>
    </location>
</feature>
<keyword evidence="9 17" id="KW-1015">Disulfide bond</keyword>
<reference evidence="22" key="1">
    <citation type="submission" date="2022-12" db="EMBL/GenBank/DDBJ databases">
        <authorList>
            <person name="Alioto T."/>
            <person name="Alioto T."/>
            <person name="Gomez Garrido J."/>
        </authorList>
    </citation>
    <scope>NUCLEOTIDE SEQUENCE</scope>
</reference>
<feature type="domain" description="P-type" evidence="21">
    <location>
        <begin position="51"/>
        <end position="94"/>
    </location>
</feature>
<dbReference type="Gene3D" id="4.10.110.10">
    <property type="entry name" value="Spasmolytic Protein, domain 1"/>
    <property type="match status" value="1"/>
</dbReference>
<keyword evidence="23" id="KW-1185">Reference proteome</keyword>
<comment type="function">
    <text evidence="13">Component of the zona pellucida, an extracellular matrix surrounding oocytes which mediates sperm binding, induction of the acrosome reaction and prevents post-fertilization polyspermy. The zona pellucida is composed of 3 to 4 glycoproteins, ZP1, ZP2, ZP3, and ZP4. ZP4 may act as a sperm receptor.</text>
</comment>
<evidence type="ECO:0000256" key="6">
    <source>
        <dbReference type="ARBA" id="ARBA00022692"/>
    </source>
</evidence>
<feature type="disulfide bond" evidence="17">
    <location>
        <begin position="64"/>
        <end position="79"/>
    </location>
</feature>
<dbReference type="Pfam" id="PF00100">
    <property type="entry name" value="Zona_pellucida"/>
    <property type="match status" value="1"/>
</dbReference>
<dbReference type="InterPro" id="IPR042235">
    <property type="entry name" value="ZP-C_dom"/>
</dbReference>